<evidence type="ECO:0000313" key="5">
    <source>
        <dbReference type="Proteomes" id="UP000199496"/>
    </source>
</evidence>
<dbReference type="OrthoDB" id="9772911at2"/>
<name>A0A1H8ZFC7_9GAMM</name>
<dbReference type="InterPro" id="IPR011757">
    <property type="entry name" value="Lytic_transglycosylase_MltB"/>
</dbReference>
<dbReference type="GO" id="GO:0009253">
    <property type="term" value="P:peptidoglycan catabolic process"/>
    <property type="evidence" value="ECO:0007669"/>
    <property type="project" value="TreeGrafter"/>
</dbReference>
<evidence type="ECO:0000313" key="4">
    <source>
        <dbReference type="EMBL" id="SEP63092.1"/>
    </source>
</evidence>
<feature type="domain" description="Transglycosylase SLT" evidence="3">
    <location>
        <begin position="46"/>
        <end position="337"/>
    </location>
</feature>
<dbReference type="Gene3D" id="1.10.530.10">
    <property type="match status" value="1"/>
</dbReference>
<dbReference type="Pfam" id="PF13406">
    <property type="entry name" value="SLT_2"/>
    <property type="match status" value="1"/>
</dbReference>
<protein>
    <submittedName>
        <fullName evidence="4">Membrane-bound lytic murein transglycosylase B</fullName>
    </submittedName>
</protein>
<sequence>MTSPTAMPRFRTFSALLLTLMLSSIVAVAGANPRGLVAGDPPYLEREEVREFIRTLVQEDGFDARELERLFTQVRPQQRVLDLISTPAEARPWKDYRPIFLTEQRIRAGERFWREHEATILRAQETFQVNAEIIVAIIGVETFYGRHQGTFPVLDALVTLGFDYPRRADFFRSELRHYLHLVQEEGLDLRGTLGSYAGAMGRGQFISSSYREYAVDFNGDGRRDLLNSWPDAIGSVANYFRRHHWTMGAPVVVRANVEGDAYKALLGGGFQARFDLDELARHGLRPEGRVDPQARFSVIELEADDGVQVWLGYDNFYVITRYNRSPLYAMAVYELAREIRQAREQSLAREP</sequence>
<dbReference type="EMBL" id="FOFO01000002">
    <property type="protein sequence ID" value="SEP63092.1"/>
    <property type="molecule type" value="Genomic_DNA"/>
</dbReference>
<reference evidence="4 5" key="1">
    <citation type="submission" date="2016-10" db="EMBL/GenBank/DDBJ databases">
        <authorList>
            <person name="de Groot N.N."/>
        </authorList>
    </citation>
    <scope>NUCLEOTIDE SEQUENCE [LARGE SCALE GENOMIC DNA]</scope>
    <source>
        <strain evidence="4 5">B7-7</strain>
    </source>
</reference>
<organism evidence="4 5">
    <name type="scientific">Ectothiorhodospira magna</name>
    <dbReference type="NCBI Taxonomy" id="867345"/>
    <lineage>
        <taxon>Bacteria</taxon>
        <taxon>Pseudomonadati</taxon>
        <taxon>Pseudomonadota</taxon>
        <taxon>Gammaproteobacteria</taxon>
        <taxon>Chromatiales</taxon>
        <taxon>Ectothiorhodospiraceae</taxon>
        <taxon>Ectothiorhodospira</taxon>
    </lineage>
</organism>
<proteinExistence type="predicted"/>
<dbReference type="NCBIfam" id="TIGR02282">
    <property type="entry name" value="MltB"/>
    <property type="match status" value="1"/>
</dbReference>
<feature type="chain" id="PRO_5011634578" evidence="2">
    <location>
        <begin position="30"/>
        <end position="351"/>
    </location>
</feature>
<dbReference type="Proteomes" id="UP000199496">
    <property type="component" value="Unassembled WGS sequence"/>
</dbReference>
<dbReference type="RefSeq" id="WP_090202909.1">
    <property type="nucleotide sequence ID" value="NZ_FOFO01000002.1"/>
</dbReference>
<keyword evidence="2" id="KW-0732">Signal</keyword>
<dbReference type="PANTHER" id="PTHR30163">
    <property type="entry name" value="MEMBRANE-BOUND LYTIC MUREIN TRANSGLYCOSYLASE B"/>
    <property type="match status" value="1"/>
</dbReference>
<dbReference type="AlphaFoldDB" id="A0A1H8ZFC7"/>
<dbReference type="InterPro" id="IPR031304">
    <property type="entry name" value="SLT_2"/>
</dbReference>
<evidence type="ECO:0000256" key="1">
    <source>
        <dbReference type="PIRSR" id="PIRSR611757-1"/>
    </source>
</evidence>
<keyword evidence="5" id="KW-1185">Reference proteome</keyword>
<dbReference type="GO" id="GO:0008933">
    <property type="term" value="F:peptidoglycan lytic transglycosylase activity"/>
    <property type="evidence" value="ECO:0007669"/>
    <property type="project" value="TreeGrafter"/>
</dbReference>
<feature type="signal peptide" evidence="2">
    <location>
        <begin position="1"/>
        <end position="29"/>
    </location>
</feature>
<feature type="active site" evidence="1">
    <location>
        <position position="141"/>
    </location>
</feature>
<dbReference type="SUPFAM" id="SSF53955">
    <property type="entry name" value="Lysozyme-like"/>
    <property type="match status" value="1"/>
</dbReference>
<dbReference type="CDD" id="cd13399">
    <property type="entry name" value="Slt35-like"/>
    <property type="match status" value="1"/>
</dbReference>
<dbReference type="InterPro" id="IPR043426">
    <property type="entry name" value="MltB-like"/>
</dbReference>
<dbReference type="Gene3D" id="1.10.8.350">
    <property type="entry name" value="Bacterial muramidase"/>
    <property type="match status" value="1"/>
</dbReference>
<dbReference type="InterPro" id="IPR023346">
    <property type="entry name" value="Lysozyme-like_dom_sf"/>
</dbReference>
<evidence type="ECO:0000256" key="2">
    <source>
        <dbReference type="SAM" id="SignalP"/>
    </source>
</evidence>
<accession>A0A1H8ZFC7</accession>
<gene>
    <name evidence="4" type="ORF">SAMN05421693_102125</name>
</gene>
<dbReference type="PANTHER" id="PTHR30163:SF9">
    <property type="entry name" value="MEMBRANE-BOUND LYTIC MUREIN TRANSGLYCOSYLASE B"/>
    <property type="match status" value="1"/>
</dbReference>
<dbReference type="STRING" id="867345.SAMN05421693_102125"/>
<dbReference type="FunFam" id="1.10.8.350:FF:000001">
    <property type="entry name" value="Lytic murein transglycosylase B"/>
    <property type="match status" value="1"/>
</dbReference>
<evidence type="ECO:0000259" key="3">
    <source>
        <dbReference type="Pfam" id="PF13406"/>
    </source>
</evidence>